<dbReference type="EMBL" id="CP063362">
    <property type="protein sequence ID" value="QRG07307.1"/>
    <property type="molecule type" value="Genomic_DNA"/>
</dbReference>
<dbReference type="Proteomes" id="UP000596427">
    <property type="component" value="Chromosome"/>
</dbReference>
<feature type="domain" description="Rhodanese" evidence="2">
    <location>
        <begin position="76"/>
        <end position="109"/>
    </location>
</feature>
<dbReference type="SUPFAM" id="SSF52499">
    <property type="entry name" value="Isochorismatase-like hydrolases"/>
    <property type="match status" value="1"/>
</dbReference>
<sequence>MSTAPVSQAYASGALAVPTAPGANIVIAARPEPVALSIATTALVVVDMQNAYLSKGGYLDRVGFDVSTSPPVIAAAARVLKAARDAGLFVAHLQNGFSADQAEAGGPTSPVWYKSNALKYMRANPEQRGTLITHGTWDHAIVDELTPLPGEAVVPKARYSGFAGTNLEQLLRARGITTLLLVGVNSNVCVESTLRDAYHREFFAVMVPEATLQAGPRAIHDGSVFNVESFLGWTATVDAVAAALDAS</sequence>
<dbReference type="PROSITE" id="PS50206">
    <property type="entry name" value="RHODANESE_3"/>
    <property type="match status" value="1"/>
</dbReference>
<dbReference type="CDD" id="cd00431">
    <property type="entry name" value="cysteine_hydrolases"/>
    <property type="match status" value="1"/>
</dbReference>
<dbReference type="InterPro" id="IPR001763">
    <property type="entry name" value="Rhodanese-like_dom"/>
</dbReference>
<proteinExistence type="predicted"/>
<dbReference type="GO" id="GO:0016787">
    <property type="term" value="F:hydrolase activity"/>
    <property type="evidence" value="ECO:0007669"/>
    <property type="project" value="UniProtKB-KW"/>
</dbReference>
<dbReference type="AlphaFoldDB" id="A0A974PPD0"/>
<evidence type="ECO:0000313" key="4">
    <source>
        <dbReference type="Proteomes" id="UP000596427"/>
    </source>
</evidence>
<name>A0A974PPD0_9HYPH</name>
<gene>
    <name evidence="3" type="ORF">EZH22_02450</name>
</gene>
<dbReference type="InterPro" id="IPR036380">
    <property type="entry name" value="Isochorismatase-like_sf"/>
</dbReference>
<evidence type="ECO:0000256" key="1">
    <source>
        <dbReference type="ARBA" id="ARBA00022801"/>
    </source>
</evidence>
<evidence type="ECO:0000259" key="2">
    <source>
        <dbReference type="PROSITE" id="PS50206"/>
    </source>
</evidence>
<dbReference type="InterPro" id="IPR050272">
    <property type="entry name" value="Isochorismatase-like_hydrls"/>
</dbReference>
<organism evidence="3 4">
    <name type="scientific">Xanthobacter dioxanivorans</name>
    <dbReference type="NCBI Taxonomy" id="2528964"/>
    <lineage>
        <taxon>Bacteria</taxon>
        <taxon>Pseudomonadati</taxon>
        <taxon>Pseudomonadota</taxon>
        <taxon>Alphaproteobacteria</taxon>
        <taxon>Hyphomicrobiales</taxon>
        <taxon>Xanthobacteraceae</taxon>
        <taxon>Xanthobacter</taxon>
    </lineage>
</organism>
<dbReference type="PANTHER" id="PTHR43540:SF6">
    <property type="entry name" value="ISOCHORISMATASE-LIKE DOMAIN-CONTAINING PROTEIN"/>
    <property type="match status" value="1"/>
</dbReference>
<keyword evidence="1" id="KW-0378">Hydrolase</keyword>
<protein>
    <submittedName>
        <fullName evidence="3">Isochorismatase family protein</fullName>
    </submittedName>
</protein>
<keyword evidence="4" id="KW-1185">Reference proteome</keyword>
<dbReference type="KEGG" id="xdi:EZH22_02450"/>
<dbReference type="InterPro" id="IPR000868">
    <property type="entry name" value="Isochorismatase-like_dom"/>
</dbReference>
<dbReference type="Gene3D" id="3.40.50.850">
    <property type="entry name" value="Isochorismatase-like"/>
    <property type="match status" value="1"/>
</dbReference>
<accession>A0A974PPD0</accession>
<dbReference type="Pfam" id="PF00857">
    <property type="entry name" value="Isochorismatase"/>
    <property type="match status" value="1"/>
</dbReference>
<dbReference type="PANTHER" id="PTHR43540">
    <property type="entry name" value="PEROXYUREIDOACRYLATE/UREIDOACRYLATE AMIDOHYDROLASE-RELATED"/>
    <property type="match status" value="1"/>
</dbReference>
<dbReference type="RefSeq" id="WP_203194219.1">
    <property type="nucleotide sequence ID" value="NZ_CP063362.1"/>
</dbReference>
<evidence type="ECO:0000313" key="3">
    <source>
        <dbReference type="EMBL" id="QRG07307.1"/>
    </source>
</evidence>
<reference evidence="3 4" key="1">
    <citation type="submission" date="2020-10" db="EMBL/GenBank/DDBJ databases">
        <title>Degradation of 1,4-Dioxane by Xanthobacter sp. YN2, via a Novel Group-2 Soluble Di-Iron Monooxygenase.</title>
        <authorList>
            <person name="Ma F."/>
            <person name="Wang Y."/>
            <person name="Yang J."/>
            <person name="Guo H."/>
            <person name="Su D."/>
            <person name="Yu L."/>
        </authorList>
    </citation>
    <scope>NUCLEOTIDE SEQUENCE [LARGE SCALE GENOMIC DNA]</scope>
    <source>
        <strain evidence="3 4">YN2</strain>
    </source>
</reference>